<dbReference type="Proteomes" id="UP000561617">
    <property type="component" value="Unassembled WGS sequence"/>
</dbReference>
<evidence type="ECO:0000313" key="4">
    <source>
        <dbReference type="Proteomes" id="UP000561617"/>
    </source>
</evidence>
<protein>
    <submittedName>
        <fullName evidence="2">Uncharacterized protein</fullName>
    </submittedName>
</protein>
<evidence type="ECO:0000313" key="5">
    <source>
        <dbReference type="Proteomes" id="UP000587800"/>
    </source>
</evidence>
<accession>A0A7X0X7P7</accession>
<dbReference type="RefSeq" id="WP_111142905.1">
    <property type="nucleotide sequence ID" value="NZ_JAASTU010000007.1"/>
</dbReference>
<dbReference type="EMBL" id="JAASTW010000007">
    <property type="protein sequence ID" value="MBC1488848.1"/>
    <property type="molecule type" value="Genomic_DNA"/>
</dbReference>
<comment type="caution">
    <text evidence="2">The sequence shown here is derived from an EMBL/GenBank/DDBJ whole genome shotgun (WGS) entry which is preliminary data.</text>
</comment>
<feature type="transmembrane region" description="Helical" evidence="1">
    <location>
        <begin position="5"/>
        <end position="23"/>
    </location>
</feature>
<name>A0A7X0X7P7_9LIST</name>
<gene>
    <name evidence="2" type="ORF">HCJ38_07445</name>
    <name evidence="3" type="ORF">HCJ59_00660</name>
</gene>
<evidence type="ECO:0000256" key="1">
    <source>
        <dbReference type="SAM" id="Phobius"/>
    </source>
</evidence>
<organism evidence="2 4">
    <name type="scientific">Listeria immobilis</name>
    <dbReference type="NCBI Taxonomy" id="2713502"/>
    <lineage>
        <taxon>Bacteria</taxon>
        <taxon>Bacillati</taxon>
        <taxon>Bacillota</taxon>
        <taxon>Bacilli</taxon>
        <taxon>Bacillales</taxon>
        <taxon>Listeriaceae</taxon>
        <taxon>Listeria</taxon>
    </lineage>
</organism>
<sequence length="59" mass="6494">MKKGIFYAIFILLVIIASTLFALNIISSVGWMVSVFCLVIVAIVFTSMTKNEHNGGKNE</sequence>
<keyword evidence="1" id="KW-0812">Transmembrane</keyword>
<dbReference type="Proteomes" id="UP000587800">
    <property type="component" value="Unassembled WGS sequence"/>
</dbReference>
<feature type="transmembrane region" description="Helical" evidence="1">
    <location>
        <begin position="29"/>
        <end position="48"/>
    </location>
</feature>
<keyword evidence="1" id="KW-0472">Membrane</keyword>
<dbReference type="EMBL" id="JAASUB010000001">
    <property type="protein sequence ID" value="MBC1508431.1"/>
    <property type="molecule type" value="Genomic_DNA"/>
</dbReference>
<reference evidence="4 5" key="1">
    <citation type="submission" date="2020-03" db="EMBL/GenBank/DDBJ databases">
        <title>Soil Listeria distribution.</title>
        <authorList>
            <person name="Liao J."/>
            <person name="Wiedmann M."/>
        </authorList>
    </citation>
    <scope>NUCLEOTIDE SEQUENCE [LARGE SCALE GENOMIC DNA]</scope>
    <source>
        <strain evidence="3 5">FSL L7-1515</strain>
        <strain evidence="2 4">FSL L7-1554</strain>
    </source>
</reference>
<proteinExistence type="predicted"/>
<dbReference type="AlphaFoldDB" id="A0A7X0X7P7"/>
<keyword evidence="5" id="KW-1185">Reference proteome</keyword>
<evidence type="ECO:0000313" key="3">
    <source>
        <dbReference type="EMBL" id="MBC1508431.1"/>
    </source>
</evidence>
<evidence type="ECO:0000313" key="2">
    <source>
        <dbReference type="EMBL" id="MBC1488848.1"/>
    </source>
</evidence>
<keyword evidence="1" id="KW-1133">Transmembrane helix</keyword>